<sequence>MEFDCAEAMRLVQARLSQYLALEIELDSSRSEREVIEMALFANSFTIAALAVQSVERIERRLWSYQRGESWFETTLPHLGVQNFKACFRVMPCTFRYLVDVCRPTMQRETTNMRTPISVEKRVAIALYKLCSTAEDRTIGHLFGVGRATVNIVYREFCRTIVAKLEESAVAMVRQSELYNHMLEFEAVCGFPSAIGALDGCHLAVSPPKDQDCDYRNYKRWYSIILLAIVDHRYTFRYVNVGSPGKCHDAHVYRNSRLPALLSSLREETPLVVNGTAVPPIVLCDQAFPLTPNLMKPFPHGTQLSVAQGDYNYCLSKSRRIVENAFGRLKARFRIIMKRTETKIENVNSVVRACCISASDSMTLWTPKG</sequence>
<evidence type="ECO:0000313" key="2">
    <source>
        <dbReference type="Proteomes" id="UP000805193"/>
    </source>
</evidence>
<dbReference type="Proteomes" id="UP000805193">
    <property type="component" value="Unassembled WGS sequence"/>
</dbReference>
<keyword evidence="2" id="KW-1185">Reference proteome</keyword>
<evidence type="ECO:0000313" key="1">
    <source>
        <dbReference type="EMBL" id="KAG0424677.1"/>
    </source>
</evidence>
<proteinExistence type="predicted"/>
<protein>
    <submittedName>
        <fullName evidence="1">Uncharacterized protein</fullName>
    </submittedName>
</protein>
<accession>A0AC60PVC0</accession>
<dbReference type="EMBL" id="JABSTQ010009947">
    <property type="protein sequence ID" value="KAG0424677.1"/>
    <property type="molecule type" value="Genomic_DNA"/>
</dbReference>
<reference evidence="1 2" key="1">
    <citation type="journal article" date="2020" name="Cell">
        <title>Large-Scale Comparative Analyses of Tick Genomes Elucidate Their Genetic Diversity and Vector Capacities.</title>
        <authorList>
            <consortium name="Tick Genome and Microbiome Consortium (TIGMIC)"/>
            <person name="Jia N."/>
            <person name="Wang J."/>
            <person name="Shi W."/>
            <person name="Du L."/>
            <person name="Sun Y."/>
            <person name="Zhan W."/>
            <person name="Jiang J.F."/>
            <person name="Wang Q."/>
            <person name="Zhang B."/>
            <person name="Ji P."/>
            <person name="Bell-Sakyi L."/>
            <person name="Cui X.M."/>
            <person name="Yuan T.T."/>
            <person name="Jiang B.G."/>
            <person name="Yang W.F."/>
            <person name="Lam T.T."/>
            <person name="Chang Q.C."/>
            <person name="Ding S.J."/>
            <person name="Wang X.J."/>
            <person name="Zhu J.G."/>
            <person name="Ruan X.D."/>
            <person name="Zhao L."/>
            <person name="Wei J.T."/>
            <person name="Ye R.Z."/>
            <person name="Que T.C."/>
            <person name="Du C.H."/>
            <person name="Zhou Y.H."/>
            <person name="Cheng J.X."/>
            <person name="Dai P.F."/>
            <person name="Guo W.B."/>
            <person name="Han X.H."/>
            <person name="Huang E.J."/>
            <person name="Li L.F."/>
            <person name="Wei W."/>
            <person name="Gao Y.C."/>
            <person name="Liu J.Z."/>
            <person name="Shao H.Z."/>
            <person name="Wang X."/>
            <person name="Wang C.C."/>
            <person name="Yang T.C."/>
            <person name="Huo Q.B."/>
            <person name="Li W."/>
            <person name="Chen H.Y."/>
            <person name="Chen S.E."/>
            <person name="Zhou L.G."/>
            <person name="Ni X.B."/>
            <person name="Tian J.H."/>
            <person name="Sheng Y."/>
            <person name="Liu T."/>
            <person name="Pan Y.S."/>
            <person name="Xia L.Y."/>
            <person name="Li J."/>
            <person name="Zhao F."/>
            <person name="Cao W.C."/>
        </authorList>
    </citation>
    <scope>NUCLEOTIDE SEQUENCE [LARGE SCALE GENOMIC DNA]</scope>
    <source>
        <strain evidence="1">Iper-2018</strain>
    </source>
</reference>
<organism evidence="1 2">
    <name type="scientific">Ixodes persulcatus</name>
    <name type="common">Taiga tick</name>
    <dbReference type="NCBI Taxonomy" id="34615"/>
    <lineage>
        <taxon>Eukaryota</taxon>
        <taxon>Metazoa</taxon>
        <taxon>Ecdysozoa</taxon>
        <taxon>Arthropoda</taxon>
        <taxon>Chelicerata</taxon>
        <taxon>Arachnida</taxon>
        <taxon>Acari</taxon>
        <taxon>Parasitiformes</taxon>
        <taxon>Ixodida</taxon>
        <taxon>Ixodoidea</taxon>
        <taxon>Ixodidae</taxon>
        <taxon>Ixodinae</taxon>
        <taxon>Ixodes</taxon>
    </lineage>
</organism>
<name>A0AC60PVC0_IXOPE</name>
<gene>
    <name evidence="1" type="ORF">HPB47_028108</name>
</gene>
<comment type="caution">
    <text evidence="1">The sequence shown here is derived from an EMBL/GenBank/DDBJ whole genome shotgun (WGS) entry which is preliminary data.</text>
</comment>